<feature type="domain" description="VTT" evidence="7">
    <location>
        <begin position="33"/>
        <end position="157"/>
    </location>
</feature>
<protein>
    <submittedName>
        <fullName evidence="8">DedA family protein</fullName>
    </submittedName>
</protein>
<evidence type="ECO:0000256" key="5">
    <source>
        <dbReference type="ARBA" id="ARBA00023136"/>
    </source>
</evidence>
<evidence type="ECO:0000313" key="9">
    <source>
        <dbReference type="Proteomes" id="UP000284476"/>
    </source>
</evidence>
<gene>
    <name evidence="8" type="ORF">D2T30_06800</name>
</gene>
<dbReference type="GO" id="GO:0005886">
    <property type="term" value="C:plasma membrane"/>
    <property type="evidence" value="ECO:0007669"/>
    <property type="project" value="UniProtKB-SubCell"/>
</dbReference>
<proteinExistence type="predicted"/>
<feature type="transmembrane region" description="Helical" evidence="6">
    <location>
        <begin position="139"/>
        <end position="161"/>
    </location>
</feature>
<comment type="caution">
    <text evidence="8">The sequence shown here is derived from an EMBL/GenBank/DDBJ whole genome shotgun (WGS) entry which is preliminary data.</text>
</comment>
<dbReference type="PANTHER" id="PTHR42709">
    <property type="entry name" value="ALKALINE PHOSPHATASE LIKE PROTEIN"/>
    <property type="match status" value="1"/>
</dbReference>
<dbReference type="RefSeq" id="WP_128208266.1">
    <property type="nucleotide sequence ID" value="NZ_JBHRSO010000005.1"/>
</dbReference>
<evidence type="ECO:0000256" key="1">
    <source>
        <dbReference type="ARBA" id="ARBA00004651"/>
    </source>
</evidence>
<evidence type="ECO:0000256" key="2">
    <source>
        <dbReference type="ARBA" id="ARBA00022475"/>
    </source>
</evidence>
<dbReference type="AlphaFoldDB" id="A0A443JNK0"/>
<keyword evidence="4 6" id="KW-1133">Transmembrane helix</keyword>
<evidence type="ECO:0000313" key="8">
    <source>
        <dbReference type="EMBL" id="RWR22054.1"/>
    </source>
</evidence>
<name>A0A443JNK0_9RHOB</name>
<evidence type="ECO:0000259" key="7">
    <source>
        <dbReference type="Pfam" id="PF09335"/>
    </source>
</evidence>
<keyword evidence="3 6" id="KW-0812">Transmembrane</keyword>
<comment type="subcellular location">
    <subcellularLocation>
        <location evidence="1">Cell membrane</location>
        <topology evidence="1">Multi-pass membrane protein</topology>
    </subcellularLocation>
</comment>
<organism evidence="8 9">
    <name type="scientific">Paenirhodobacter populi</name>
    <dbReference type="NCBI Taxonomy" id="2306993"/>
    <lineage>
        <taxon>Bacteria</taxon>
        <taxon>Pseudomonadati</taxon>
        <taxon>Pseudomonadota</taxon>
        <taxon>Alphaproteobacteria</taxon>
        <taxon>Rhodobacterales</taxon>
        <taxon>Rhodobacter group</taxon>
        <taxon>Paenirhodobacter</taxon>
    </lineage>
</organism>
<dbReference type="PANTHER" id="PTHR42709:SF6">
    <property type="entry name" value="UNDECAPRENYL PHOSPHATE TRANSPORTER A"/>
    <property type="match status" value="1"/>
</dbReference>
<keyword evidence="5 6" id="KW-0472">Membrane</keyword>
<reference evidence="8 9" key="2">
    <citation type="submission" date="2019-01" db="EMBL/GenBank/DDBJ databases">
        <authorList>
            <person name="Li Y."/>
        </authorList>
    </citation>
    <scope>NUCLEOTIDE SEQUENCE [LARGE SCALE GENOMIC DNA]</scope>
    <source>
        <strain evidence="8 9">SK2B-1</strain>
    </source>
</reference>
<accession>A0A443JNK0</accession>
<sequence>MCCSFSWVEQTLHSYGLPVIFGDLFFESLGVPLPGETLLLLAGTLAAKGDLALLPLWLTAFAAAVLGDNTGYLIGRRLGRPAVLRYGAKIGLTDARLSRVEHVIRRHGVWIVMAARFVAVLRQLNGVAAGTAGMHWGRFLIANAIGAALWVSVWVGAAYWFGVDAHHLRWH</sequence>
<evidence type="ECO:0000256" key="4">
    <source>
        <dbReference type="ARBA" id="ARBA00022989"/>
    </source>
</evidence>
<feature type="transmembrane region" description="Helical" evidence="6">
    <location>
        <begin position="54"/>
        <end position="75"/>
    </location>
</feature>
<dbReference type="Proteomes" id="UP000284476">
    <property type="component" value="Unassembled WGS sequence"/>
</dbReference>
<keyword evidence="2" id="KW-1003">Cell membrane</keyword>
<dbReference type="Pfam" id="PF09335">
    <property type="entry name" value="VTT_dom"/>
    <property type="match status" value="1"/>
</dbReference>
<dbReference type="InterPro" id="IPR032816">
    <property type="entry name" value="VTT_dom"/>
</dbReference>
<dbReference type="InterPro" id="IPR051311">
    <property type="entry name" value="DedA_domain"/>
</dbReference>
<evidence type="ECO:0000256" key="6">
    <source>
        <dbReference type="SAM" id="Phobius"/>
    </source>
</evidence>
<dbReference type="EMBL" id="SAUZ01000006">
    <property type="protein sequence ID" value="RWR22054.1"/>
    <property type="molecule type" value="Genomic_DNA"/>
</dbReference>
<reference evidence="8 9" key="1">
    <citation type="submission" date="2019-01" db="EMBL/GenBank/DDBJ databases">
        <title>Sinorhodobacter populi sp. nov. isolated from the symptomatic bark tissue of Populus euramericana canker.</title>
        <authorList>
            <person name="Xu G."/>
        </authorList>
    </citation>
    <scope>NUCLEOTIDE SEQUENCE [LARGE SCALE GENOMIC DNA]</scope>
    <source>
        <strain evidence="8 9">SK2B-1</strain>
    </source>
</reference>
<evidence type="ECO:0000256" key="3">
    <source>
        <dbReference type="ARBA" id="ARBA00022692"/>
    </source>
</evidence>